<dbReference type="InterPro" id="IPR013103">
    <property type="entry name" value="RVT_2"/>
</dbReference>
<evidence type="ECO:0000256" key="1">
    <source>
        <dbReference type="SAM" id="MobiDB-lite"/>
    </source>
</evidence>
<evidence type="ECO:0000313" key="3">
    <source>
        <dbReference type="EMBL" id="MPA53642.1"/>
    </source>
</evidence>
<feature type="region of interest" description="Disordered" evidence="1">
    <location>
        <begin position="23"/>
        <end position="58"/>
    </location>
</feature>
<protein>
    <recommendedName>
        <fullName evidence="2">Reverse transcriptase Ty1/copia-type domain-containing protein</fullName>
    </recommendedName>
</protein>
<name>A0A5B7AA01_DAVIN</name>
<dbReference type="Pfam" id="PF07727">
    <property type="entry name" value="RVT_2"/>
    <property type="match status" value="1"/>
</dbReference>
<dbReference type="SUPFAM" id="SSF56672">
    <property type="entry name" value="DNA/RNA polymerases"/>
    <property type="match status" value="1"/>
</dbReference>
<dbReference type="PANTHER" id="PTHR11439">
    <property type="entry name" value="GAG-POL-RELATED RETROTRANSPOSON"/>
    <property type="match status" value="1"/>
</dbReference>
<proteinExistence type="predicted"/>
<feature type="compositionally biased region" description="Low complexity" evidence="1">
    <location>
        <begin position="23"/>
        <end position="46"/>
    </location>
</feature>
<reference evidence="3" key="1">
    <citation type="submission" date="2019-08" db="EMBL/GenBank/DDBJ databases">
        <title>Reference gene set and small RNA set construction with multiple tissues from Davidia involucrata Baill.</title>
        <authorList>
            <person name="Yang H."/>
            <person name="Zhou C."/>
            <person name="Li G."/>
            <person name="Wang J."/>
            <person name="Gao P."/>
            <person name="Wang M."/>
            <person name="Wang R."/>
            <person name="Zhao Y."/>
        </authorList>
    </citation>
    <scope>NUCLEOTIDE SEQUENCE</scope>
    <source>
        <tissue evidence="3">Mixed with DoveR01_LX</tissue>
    </source>
</reference>
<gene>
    <name evidence="3" type="ORF">Din_023083</name>
</gene>
<feature type="domain" description="Reverse transcriptase Ty1/copia-type" evidence="2">
    <location>
        <begin position="111"/>
        <end position="353"/>
    </location>
</feature>
<dbReference type="AlphaFoldDB" id="A0A5B7AA01"/>
<accession>A0A5B7AA01</accession>
<dbReference type="EMBL" id="GHES01023083">
    <property type="protein sequence ID" value="MPA53642.1"/>
    <property type="molecule type" value="Transcribed_RNA"/>
</dbReference>
<evidence type="ECO:0000259" key="2">
    <source>
        <dbReference type="Pfam" id="PF07727"/>
    </source>
</evidence>
<dbReference type="PANTHER" id="PTHR11439:SF463">
    <property type="entry name" value="REVERSE TRANSCRIPTASE TY1_COPIA-TYPE DOMAIN-CONTAINING PROTEIN"/>
    <property type="match status" value="1"/>
</dbReference>
<sequence>MRQGALFNLPHLWLPRRAWMSPASSVPSSQSASPSQPSSTSTSSLSHIPPATRNHPMVTKSQNNIFKPKQIHVTTKHPLLSSLEPTCVSQNLKDPHWRAAMSDEFNALVRNGTWDLVPSQPSLNVIGCKWVFRVKRNSDGSIARFKARLVAKGFHQRLGLDYSDMFSLVIKPTTIRVVLCLALAYGWPLRQLDVNNAFLHGSLSDEVYMAQPPGFIDSTYPSHVCQLRKAIYGLKQAPRAWYKELSTFLLHQGFLQSNSDASLFIYNHNGLLVYFLVYVDDLIITGNSNSFISAFITSLSQRFSIKDLGSLNYFLGVEVVSTTHGLLLSQHKYIQELLDHTNMSGAKSVSTPLSSTSVLTLHDGSPPADAHEYRSIIGSLQYLSFTRPDIAFVVNKLSQFMHHPTQSHWHATKRLLRYLKGTIHHSLFLKRPSSSLLHAYSDADWAGDRDDCTSTSAYVFFLVQIQFLGALRSSISWPGPLPRPSIVL</sequence>
<dbReference type="InterPro" id="IPR043502">
    <property type="entry name" value="DNA/RNA_pol_sf"/>
</dbReference>
<organism evidence="3">
    <name type="scientific">Davidia involucrata</name>
    <name type="common">Dove tree</name>
    <dbReference type="NCBI Taxonomy" id="16924"/>
    <lineage>
        <taxon>Eukaryota</taxon>
        <taxon>Viridiplantae</taxon>
        <taxon>Streptophyta</taxon>
        <taxon>Embryophyta</taxon>
        <taxon>Tracheophyta</taxon>
        <taxon>Spermatophyta</taxon>
        <taxon>Magnoliopsida</taxon>
        <taxon>eudicotyledons</taxon>
        <taxon>Gunneridae</taxon>
        <taxon>Pentapetalae</taxon>
        <taxon>asterids</taxon>
        <taxon>Cornales</taxon>
        <taxon>Nyssaceae</taxon>
        <taxon>Davidia</taxon>
    </lineage>
</organism>